<organism evidence="1 3">
    <name type="scientific">Candidatus Iainarchaeum sp</name>
    <dbReference type="NCBI Taxonomy" id="3101447"/>
    <lineage>
        <taxon>Archaea</taxon>
        <taxon>Candidatus Iainarchaeota</taxon>
        <taxon>Candidatus Iainarchaeia</taxon>
        <taxon>Candidatus Iainarchaeales</taxon>
        <taxon>Candidatus Iainarchaeaceae</taxon>
        <taxon>Candidatus Iainarchaeum</taxon>
    </lineage>
</organism>
<name>A0A7J4IUK3_9ARCH</name>
<comment type="caution">
    <text evidence="1">The sequence shown here is derived from an EMBL/GenBank/DDBJ whole genome shotgun (WGS) entry which is preliminary data.</text>
</comment>
<accession>A0A7J4IUK3</accession>
<reference evidence="2" key="3">
    <citation type="submission" date="2021-05" db="EMBL/GenBank/DDBJ databases">
        <title>Protein family content uncovers lineage relationships and bacterial pathway maintenance mechanisms in DPANN archaea.</title>
        <authorList>
            <person name="Castelle C.J."/>
            <person name="Meheust R."/>
            <person name="Jaffe A.L."/>
            <person name="Seitz K."/>
            <person name="Gong X."/>
            <person name="Baker B.J."/>
            <person name="Banfield J.F."/>
        </authorList>
    </citation>
    <scope>NUCLEOTIDE SEQUENCE</scope>
    <source>
        <strain evidence="2">RIFCSPHIGHO2_01_FULL_GW2011_AR10_43_9</strain>
    </source>
</reference>
<evidence type="ECO:0000313" key="2">
    <source>
        <dbReference type="EMBL" id="MBS3059726.1"/>
    </source>
</evidence>
<reference evidence="2" key="2">
    <citation type="submission" date="2021-03" db="EMBL/GenBank/DDBJ databases">
        <authorList>
            <person name="Jaffe A."/>
        </authorList>
    </citation>
    <scope>NUCLEOTIDE SEQUENCE</scope>
    <source>
        <strain evidence="2">RIFCSPHIGHO2_01_FULL_GW2011_AR10_43_9</strain>
    </source>
</reference>
<protein>
    <recommendedName>
        <fullName evidence="4">MYM-type domain-containing protein</fullName>
    </recommendedName>
</protein>
<evidence type="ECO:0000313" key="1">
    <source>
        <dbReference type="EMBL" id="HIH08029.1"/>
    </source>
</evidence>
<dbReference type="Proteomes" id="UP000577419">
    <property type="component" value="Unassembled WGS sequence"/>
</dbReference>
<dbReference type="AlphaFoldDB" id="A0A7J4IUK3"/>
<sequence length="58" mass="7003">MDFSNYLMKNRRASSRTPDDDKFCLECGIKIVKERTDPHLYRQKFCSEHCKERYVSII</sequence>
<gene>
    <name evidence="1" type="ORF">HA237_01525</name>
    <name evidence="2" type="ORF">J4224_04870</name>
</gene>
<evidence type="ECO:0000313" key="3">
    <source>
        <dbReference type="Proteomes" id="UP000577419"/>
    </source>
</evidence>
<reference evidence="3" key="1">
    <citation type="journal article" date="2020" name="bioRxiv">
        <title>A rank-normalized archaeal taxonomy based on genome phylogeny resolves widespread incomplete and uneven classifications.</title>
        <authorList>
            <person name="Rinke C."/>
            <person name="Chuvochina M."/>
            <person name="Mussig A.J."/>
            <person name="Chaumeil P.-A."/>
            <person name="Waite D.W."/>
            <person name="Whitman W.B."/>
            <person name="Parks D.H."/>
            <person name="Hugenholtz P."/>
        </authorList>
    </citation>
    <scope>NUCLEOTIDE SEQUENCE [LARGE SCALE GENOMIC DNA]</scope>
</reference>
<dbReference type="EMBL" id="DUFG01000011">
    <property type="protein sequence ID" value="HIH08029.1"/>
    <property type="molecule type" value="Genomic_DNA"/>
</dbReference>
<evidence type="ECO:0008006" key="4">
    <source>
        <dbReference type="Google" id="ProtNLM"/>
    </source>
</evidence>
<dbReference type="Proteomes" id="UP000683213">
    <property type="component" value="Unassembled WGS sequence"/>
</dbReference>
<dbReference type="EMBL" id="JAGVWF010000071">
    <property type="protein sequence ID" value="MBS3059726.1"/>
    <property type="molecule type" value="Genomic_DNA"/>
</dbReference>
<proteinExistence type="predicted"/>